<evidence type="ECO:0000256" key="1">
    <source>
        <dbReference type="SAM" id="MobiDB-lite"/>
    </source>
</evidence>
<proteinExistence type="predicted"/>
<name>A0AAD5L0P6_9CRUS</name>
<dbReference type="AlphaFoldDB" id="A0AAD5L0P6"/>
<protein>
    <submittedName>
        <fullName evidence="3">Uncharacterized protein</fullName>
    </submittedName>
</protein>
<feature type="compositionally biased region" description="Polar residues" evidence="1">
    <location>
        <begin position="505"/>
        <end position="514"/>
    </location>
</feature>
<feature type="region of interest" description="Disordered" evidence="1">
    <location>
        <begin position="257"/>
        <end position="412"/>
    </location>
</feature>
<feature type="compositionally biased region" description="Pro residues" evidence="1">
    <location>
        <begin position="334"/>
        <end position="347"/>
    </location>
</feature>
<comment type="caution">
    <text evidence="3">The sequence shown here is derived from an EMBL/GenBank/DDBJ whole genome shotgun (WGS) entry which is preliminary data.</text>
</comment>
<evidence type="ECO:0000313" key="3">
    <source>
        <dbReference type="EMBL" id="KAI9553115.1"/>
    </source>
</evidence>
<sequence>MELARILLVLTALAVIGNEATPFRFPLRIPTSFSSWLPFTFNITKDSADLGSVTLNIKPRIQTAKIKREVPAGVTIFDEKIGRLNSKENRLFAPLTERWQLGIPSGASLSAGAIASLAGIIWTVIAKNIEYKKEHGEFDGKDPKGGGKTKEPVHIAPPASSYGSSNVPSYGSDYSLPPHKKPEKGFDGFFKGSKGIKEMQAQAMKGLSRLVGLRDLNKVLHPNQKPKKFKKGKRPVQEEQYYVQPVYQSSYTPQEYLPQPQYDPAPVYAPPPEAPAYLPPSEYVPAPAYNPEPAPVYAPAPEPAPVYAPAPEPAPVYAPAPEPAPAYAREQAPAPEPAPVYAPPPAEATPVLTSPPHEQPAQYSLTNSFPNTAPMVAPSSREIPSQSNAQIWNETPDPAQQPDVSSLALEQPASDPASVPVALFHMIPTQTAPTFVSIQTNGFLPIYPSPVDPLPFMPSANHEETAQWPAPAGDVPSFGVPPAPSSPLPPRSARIEDSEPLDPTLSVTEVSNSAVGEPLDDTDVDEVTESKAEDSLEPAEPWTTPAPIVSIGTTSSM</sequence>
<accession>A0AAD5L0P6</accession>
<keyword evidence="2" id="KW-0732">Signal</keyword>
<feature type="compositionally biased region" description="Pro residues" evidence="1">
    <location>
        <begin position="288"/>
        <end position="324"/>
    </location>
</feature>
<feature type="compositionally biased region" description="Basic and acidic residues" evidence="1">
    <location>
        <begin position="135"/>
        <end position="153"/>
    </location>
</feature>
<organism evidence="3 4">
    <name type="scientific">Daphnia sinensis</name>
    <dbReference type="NCBI Taxonomy" id="1820382"/>
    <lineage>
        <taxon>Eukaryota</taxon>
        <taxon>Metazoa</taxon>
        <taxon>Ecdysozoa</taxon>
        <taxon>Arthropoda</taxon>
        <taxon>Crustacea</taxon>
        <taxon>Branchiopoda</taxon>
        <taxon>Diplostraca</taxon>
        <taxon>Cladocera</taxon>
        <taxon>Anomopoda</taxon>
        <taxon>Daphniidae</taxon>
        <taxon>Daphnia</taxon>
        <taxon>Daphnia similis group</taxon>
    </lineage>
</organism>
<dbReference type="EMBL" id="WJBH02000009">
    <property type="protein sequence ID" value="KAI9553115.1"/>
    <property type="molecule type" value="Genomic_DNA"/>
</dbReference>
<dbReference type="PRINTS" id="PR01217">
    <property type="entry name" value="PRICHEXTENSN"/>
</dbReference>
<reference evidence="3 4" key="1">
    <citation type="submission" date="2022-05" db="EMBL/GenBank/DDBJ databases">
        <title>A multi-omics perspective on studying reproductive biology in Daphnia sinensis.</title>
        <authorList>
            <person name="Jia J."/>
        </authorList>
    </citation>
    <scope>NUCLEOTIDE SEQUENCE [LARGE SCALE GENOMIC DNA]</scope>
    <source>
        <strain evidence="3 4">WSL</strain>
    </source>
</reference>
<feature type="compositionally biased region" description="Polar residues" evidence="1">
    <location>
        <begin position="361"/>
        <end position="371"/>
    </location>
</feature>
<feature type="compositionally biased region" description="Pro residues" evidence="1">
    <location>
        <begin position="479"/>
        <end position="490"/>
    </location>
</feature>
<feature type="compositionally biased region" description="Pro residues" evidence="1">
    <location>
        <begin position="261"/>
        <end position="278"/>
    </location>
</feature>
<evidence type="ECO:0000313" key="4">
    <source>
        <dbReference type="Proteomes" id="UP000820818"/>
    </source>
</evidence>
<feature type="compositionally biased region" description="Polar residues" evidence="1">
    <location>
        <begin position="382"/>
        <end position="393"/>
    </location>
</feature>
<feature type="signal peptide" evidence="2">
    <location>
        <begin position="1"/>
        <end position="20"/>
    </location>
</feature>
<feature type="compositionally biased region" description="Acidic residues" evidence="1">
    <location>
        <begin position="518"/>
        <end position="527"/>
    </location>
</feature>
<dbReference type="Proteomes" id="UP000820818">
    <property type="component" value="Linkage Group LG9"/>
</dbReference>
<gene>
    <name evidence="3" type="ORF">GHT06_021007</name>
</gene>
<feature type="region of interest" description="Disordered" evidence="1">
    <location>
        <begin position="135"/>
        <end position="166"/>
    </location>
</feature>
<keyword evidence="4" id="KW-1185">Reference proteome</keyword>
<evidence type="ECO:0000256" key="2">
    <source>
        <dbReference type="SAM" id="SignalP"/>
    </source>
</evidence>
<feature type="region of interest" description="Disordered" evidence="1">
    <location>
        <begin position="458"/>
        <end position="557"/>
    </location>
</feature>
<feature type="chain" id="PRO_5042025392" evidence="2">
    <location>
        <begin position="21"/>
        <end position="557"/>
    </location>
</feature>